<keyword evidence="1" id="KW-0472">Membrane</keyword>
<evidence type="ECO:0008006" key="4">
    <source>
        <dbReference type="Google" id="ProtNLM"/>
    </source>
</evidence>
<accession>A0ABR3MHB0</accession>
<dbReference type="EMBL" id="JAYMGO010000013">
    <property type="protein sequence ID" value="KAL1263322.1"/>
    <property type="molecule type" value="Genomic_DNA"/>
</dbReference>
<keyword evidence="1" id="KW-1133">Transmembrane helix</keyword>
<keyword evidence="1" id="KW-0812">Transmembrane</keyword>
<comment type="caution">
    <text evidence="2">The sequence shown here is derived from an EMBL/GenBank/DDBJ whole genome shotgun (WGS) entry which is preliminary data.</text>
</comment>
<evidence type="ECO:0000256" key="1">
    <source>
        <dbReference type="SAM" id="Phobius"/>
    </source>
</evidence>
<organism evidence="2 3">
    <name type="scientific">Cirrhinus molitorella</name>
    <name type="common">mud carp</name>
    <dbReference type="NCBI Taxonomy" id="172907"/>
    <lineage>
        <taxon>Eukaryota</taxon>
        <taxon>Metazoa</taxon>
        <taxon>Chordata</taxon>
        <taxon>Craniata</taxon>
        <taxon>Vertebrata</taxon>
        <taxon>Euteleostomi</taxon>
        <taxon>Actinopterygii</taxon>
        <taxon>Neopterygii</taxon>
        <taxon>Teleostei</taxon>
        <taxon>Ostariophysi</taxon>
        <taxon>Cypriniformes</taxon>
        <taxon>Cyprinidae</taxon>
        <taxon>Labeoninae</taxon>
        <taxon>Labeonini</taxon>
        <taxon>Cirrhinus</taxon>
    </lineage>
</organism>
<evidence type="ECO:0000313" key="2">
    <source>
        <dbReference type="EMBL" id="KAL1263322.1"/>
    </source>
</evidence>
<name>A0ABR3MHB0_9TELE</name>
<evidence type="ECO:0000313" key="3">
    <source>
        <dbReference type="Proteomes" id="UP001558613"/>
    </source>
</evidence>
<proteinExistence type="predicted"/>
<gene>
    <name evidence="2" type="ORF">QQF64_006061</name>
</gene>
<feature type="transmembrane region" description="Helical" evidence="1">
    <location>
        <begin position="34"/>
        <end position="52"/>
    </location>
</feature>
<dbReference type="Proteomes" id="UP001558613">
    <property type="component" value="Unassembled WGS sequence"/>
</dbReference>
<protein>
    <recommendedName>
        <fullName evidence="4">Collagen alpha-1(XXV) chain</fullName>
    </recommendedName>
</protein>
<reference evidence="2 3" key="1">
    <citation type="submission" date="2023-09" db="EMBL/GenBank/DDBJ databases">
        <authorList>
            <person name="Wang M."/>
        </authorList>
    </citation>
    <scope>NUCLEOTIDE SEQUENCE [LARGE SCALE GENOMIC DNA]</scope>
    <source>
        <strain evidence="2">GT-2023</strain>
        <tissue evidence="2">Liver</tissue>
    </source>
</reference>
<keyword evidence="3" id="KW-1185">Reference proteome</keyword>
<sequence>MEDMKLRVSPQSSRERTCVQHPCQKHLLTNWKDVCAICVCLISFGVCVLLYLRTSDLQSRVLSLEKDRDPRFTSWISLEQVEPVLWSRLDQILEEKLAARLPKIRAAREAPHSCICPPGPPVTSQELSLLPTLEVRLA</sequence>